<evidence type="ECO:0000256" key="6">
    <source>
        <dbReference type="PIRSR" id="PIRSR613078-3"/>
    </source>
</evidence>
<protein>
    <recommendedName>
        <fullName evidence="3">Alpha-ribazole phosphatase</fullName>
        <ecNumber evidence="3">3.1.3.73</ecNumber>
    </recommendedName>
</protein>
<accession>G7V8B5</accession>
<dbReference type="EC" id="3.1.3.73" evidence="3"/>
<name>G7V8B5_THELD</name>
<dbReference type="GO" id="GO:0009236">
    <property type="term" value="P:cobalamin biosynthetic process"/>
    <property type="evidence" value="ECO:0007669"/>
    <property type="project" value="UniProtKB-UniRule"/>
</dbReference>
<dbReference type="EMBL" id="CP003096">
    <property type="protein sequence ID" value="AER66277.1"/>
    <property type="molecule type" value="Genomic_DNA"/>
</dbReference>
<dbReference type="GO" id="GO:0043755">
    <property type="term" value="F:alpha-ribazole phosphatase activity"/>
    <property type="evidence" value="ECO:0007669"/>
    <property type="project" value="UniProtKB-UniRule"/>
</dbReference>
<keyword evidence="8" id="KW-1185">Reference proteome</keyword>
<evidence type="ECO:0000256" key="1">
    <source>
        <dbReference type="ARBA" id="ARBA00023152"/>
    </source>
</evidence>
<evidence type="ECO:0000256" key="4">
    <source>
        <dbReference type="PIRSR" id="PIRSR613078-1"/>
    </source>
</evidence>
<dbReference type="PANTHER" id="PTHR48100:SF1">
    <property type="entry name" value="HISTIDINE PHOSPHATASE FAMILY PROTEIN-RELATED"/>
    <property type="match status" value="1"/>
</dbReference>
<dbReference type="SUPFAM" id="SSF53254">
    <property type="entry name" value="Phosphoglycerate mutase-like"/>
    <property type="match status" value="1"/>
</dbReference>
<evidence type="ECO:0000256" key="2">
    <source>
        <dbReference type="ARBA" id="ARBA00023235"/>
    </source>
</evidence>
<dbReference type="Gene3D" id="3.40.50.1240">
    <property type="entry name" value="Phosphoglycerate mutase-like"/>
    <property type="match status" value="1"/>
</dbReference>
<feature type="site" description="Transition state stabilizer" evidence="6">
    <location>
        <position position="154"/>
    </location>
</feature>
<dbReference type="OrthoDB" id="9781415at2"/>
<evidence type="ECO:0000313" key="7">
    <source>
        <dbReference type="EMBL" id="AER66277.1"/>
    </source>
</evidence>
<keyword evidence="1" id="KW-0324">Glycolysis</keyword>
<dbReference type="InterPro" id="IPR013078">
    <property type="entry name" value="His_Pase_superF_clade-1"/>
</dbReference>
<evidence type="ECO:0000256" key="3">
    <source>
        <dbReference type="NCBIfam" id="TIGR03162"/>
    </source>
</evidence>
<dbReference type="AlphaFoldDB" id="G7V8B5"/>
<gene>
    <name evidence="7" type="ordered locus">Tlie_0542</name>
</gene>
<feature type="binding site" evidence="5">
    <location>
        <position position="61"/>
    </location>
    <ligand>
        <name>substrate</name>
    </ligand>
</feature>
<dbReference type="STRING" id="580340.Tlie_0542"/>
<reference evidence="8" key="1">
    <citation type="submission" date="2011-10" db="EMBL/GenBank/DDBJ databases">
        <title>The complete genome of chromosome of Thermovirga lienii DSM 17291.</title>
        <authorList>
            <consortium name="US DOE Joint Genome Institute (JGI-PGF)"/>
            <person name="Lucas S."/>
            <person name="Copeland A."/>
            <person name="Lapidus A."/>
            <person name="Glavina del Rio T."/>
            <person name="Dalin E."/>
            <person name="Tice H."/>
            <person name="Bruce D."/>
            <person name="Goodwin L."/>
            <person name="Pitluck S."/>
            <person name="Peters L."/>
            <person name="Mikhailova N."/>
            <person name="Saunders E."/>
            <person name="Kyrpides N."/>
            <person name="Mavromatis K."/>
            <person name="Ivanova N."/>
            <person name="Last F.I."/>
            <person name="Brettin T."/>
            <person name="Detter J.C."/>
            <person name="Han C."/>
            <person name="Larimer F."/>
            <person name="Land M."/>
            <person name="Hauser L."/>
            <person name="Markowitz V."/>
            <person name="Cheng J.-F."/>
            <person name="Hugenholtz P."/>
            <person name="Woyke T."/>
            <person name="Wu D."/>
            <person name="Spring S."/>
            <person name="Schroeder M."/>
            <person name="Brambilla E.-M."/>
            <person name="Klenk H.-P."/>
            <person name="Eisen J.A."/>
        </authorList>
    </citation>
    <scope>NUCLEOTIDE SEQUENCE [LARGE SCALE GENOMIC DNA]</scope>
    <source>
        <strain evidence="8">ATCC BAA-1197 / DSM 17291 / Cas60314</strain>
    </source>
</reference>
<dbReference type="InterPro" id="IPR017578">
    <property type="entry name" value="Ribazole_CobC"/>
</dbReference>
<dbReference type="InterPro" id="IPR029033">
    <property type="entry name" value="His_PPase_superfam"/>
</dbReference>
<dbReference type="KEGG" id="tli:Tlie_0542"/>
<evidence type="ECO:0000313" key="8">
    <source>
        <dbReference type="Proteomes" id="UP000005868"/>
    </source>
</evidence>
<dbReference type="SMART" id="SM00855">
    <property type="entry name" value="PGAM"/>
    <property type="match status" value="1"/>
</dbReference>
<evidence type="ECO:0000256" key="5">
    <source>
        <dbReference type="PIRSR" id="PIRSR613078-2"/>
    </source>
</evidence>
<dbReference type="InterPro" id="IPR050275">
    <property type="entry name" value="PGM_Phosphatase"/>
</dbReference>
<reference evidence="7 8" key="2">
    <citation type="journal article" date="2012" name="Stand. Genomic Sci.">
        <title>Genome sequence of the moderately thermophilic, amino-acid-degrading and sulfur-reducing bacterium Thermovirga lienii type strain (Cas60314(T)).</title>
        <authorList>
            <person name="Goker M."/>
            <person name="Saunders E."/>
            <person name="Lapidus A."/>
            <person name="Nolan M."/>
            <person name="Lucas S."/>
            <person name="Hammon N."/>
            <person name="Deshpande S."/>
            <person name="Cheng J.F."/>
            <person name="Han C."/>
            <person name="Tapia R."/>
            <person name="Goodwin L.A."/>
            <person name="Pitluck S."/>
            <person name="Liolios K."/>
            <person name="Mavromatis K."/>
            <person name="Pagani I."/>
            <person name="Ivanova N."/>
            <person name="Mikhailova N."/>
            <person name="Pati A."/>
            <person name="Chen A."/>
            <person name="Palaniappan K."/>
            <person name="Land M."/>
            <person name="Chang Y.J."/>
            <person name="Jeffries C.D."/>
            <person name="Brambilla E.M."/>
            <person name="Rohde M."/>
            <person name="Spring S."/>
            <person name="Detter J.C."/>
            <person name="Woyke T."/>
            <person name="Bristow J."/>
            <person name="Eisen J.A."/>
            <person name="Markowitz V."/>
            <person name="Hugenholtz P."/>
            <person name="Kyrpides N.C."/>
            <person name="Klenk H.P."/>
        </authorList>
    </citation>
    <scope>NUCLEOTIDE SEQUENCE [LARGE SCALE GENOMIC DNA]</scope>
    <source>
        <strain evidence="8">ATCC BAA-1197 / DSM 17291 / Cas60314</strain>
    </source>
</reference>
<sequence>MTHKVRLILARHGQTDWNAQRRFQGKTDVPLNEAGLNEAKALAERLKNWPFDVIYASPLSRALKTAQIISEVNVNGGSIKVCNELEEMGFGIWEKLSIHEVIKNFPGQYEAWKDDPSKMIPPGGESFKEIIGRVKPVLEDILNGQNREVLVVAHGGVIRAIVASLLGLSPSGIWHMRLDNCGLVGLVCKDEQASLLFWNDALHLHVPFELIDKLPIL</sequence>
<feature type="active site" description="Tele-phosphohistidine intermediate" evidence="4">
    <location>
        <position position="12"/>
    </location>
</feature>
<dbReference type="HOGENOM" id="CLU_033323_8_4_0"/>
<dbReference type="CDD" id="cd07067">
    <property type="entry name" value="HP_PGM_like"/>
    <property type="match status" value="1"/>
</dbReference>
<keyword evidence="2" id="KW-0413">Isomerase</keyword>
<proteinExistence type="predicted"/>
<dbReference type="eggNOG" id="COG0406">
    <property type="taxonomic scope" value="Bacteria"/>
</dbReference>
<dbReference type="InterPro" id="IPR001345">
    <property type="entry name" value="PG/BPGM_mutase_AS"/>
</dbReference>
<dbReference type="Proteomes" id="UP000005868">
    <property type="component" value="Chromosome"/>
</dbReference>
<dbReference type="Pfam" id="PF00300">
    <property type="entry name" value="His_Phos_1"/>
    <property type="match status" value="1"/>
</dbReference>
<feature type="binding site" evidence="5">
    <location>
        <begin position="11"/>
        <end position="18"/>
    </location>
    <ligand>
        <name>substrate</name>
    </ligand>
</feature>
<dbReference type="NCBIfam" id="TIGR03162">
    <property type="entry name" value="ribazole_cobC"/>
    <property type="match status" value="1"/>
</dbReference>
<dbReference type="PROSITE" id="PS00175">
    <property type="entry name" value="PG_MUTASE"/>
    <property type="match status" value="1"/>
</dbReference>
<dbReference type="PANTHER" id="PTHR48100">
    <property type="entry name" value="BROAD-SPECIFICITY PHOSPHATASE YOR283W-RELATED"/>
    <property type="match status" value="1"/>
</dbReference>
<feature type="active site" description="Proton donor/acceptor" evidence="4">
    <location>
        <position position="87"/>
    </location>
</feature>
<organism evidence="7 8">
    <name type="scientific">Thermovirga lienii (strain ATCC BAA-1197 / DSM 17291 / Cas60314)</name>
    <dbReference type="NCBI Taxonomy" id="580340"/>
    <lineage>
        <taxon>Bacteria</taxon>
        <taxon>Thermotogati</taxon>
        <taxon>Synergistota</taxon>
        <taxon>Synergistia</taxon>
        <taxon>Synergistales</taxon>
        <taxon>Thermovirgaceae</taxon>
        <taxon>Thermovirga</taxon>
    </lineage>
</organism>
<dbReference type="GO" id="GO:0005737">
    <property type="term" value="C:cytoplasm"/>
    <property type="evidence" value="ECO:0007669"/>
    <property type="project" value="TreeGrafter"/>
</dbReference>